<dbReference type="Proteomes" id="UP001162156">
    <property type="component" value="Unassembled WGS sequence"/>
</dbReference>
<protein>
    <submittedName>
        <fullName evidence="1">Uncharacterized protein</fullName>
    </submittedName>
</protein>
<accession>A0AAV8WJP1</accession>
<name>A0AAV8WJP1_9CUCU</name>
<dbReference type="AlphaFoldDB" id="A0AAV8WJP1"/>
<dbReference type="Gene3D" id="1.25.40.480">
    <property type="match status" value="1"/>
</dbReference>
<evidence type="ECO:0000313" key="2">
    <source>
        <dbReference type="Proteomes" id="UP001162156"/>
    </source>
</evidence>
<gene>
    <name evidence="1" type="ORF">NQ314_020556</name>
</gene>
<reference evidence="1" key="1">
    <citation type="journal article" date="2023" name="Insect Mol. Biol.">
        <title>Genome sequencing provides insights into the evolution of gene families encoding plant cell wall-degrading enzymes in longhorned beetles.</title>
        <authorList>
            <person name="Shin N.R."/>
            <person name="Okamura Y."/>
            <person name="Kirsch R."/>
            <person name="Pauchet Y."/>
        </authorList>
    </citation>
    <scope>NUCLEOTIDE SEQUENCE</scope>
    <source>
        <strain evidence="1">RBIC_L_NR</strain>
    </source>
</reference>
<comment type="caution">
    <text evidence="1">The sequence shown here is derived from an EMBL/GenBank/DDBJ whole genome shotgun (WGS) entry which is preliminary data.</text>
</comment>
<evidence type="ECO:0000313" key="1">
    <source>
        <dbReference type="EMBL" id="KAJ8926995.1"/>
    </source>
</evidence>
<sequence>MNKLRYEFSEENRRYLLHFLKVANEQKSNNHCNINEYKTFKTLFPLDNKFENDLDDYISKQNTIIDITESDEDSVENVFEQLLQQNLPLDENLEKCEQNLSQSIIDDITYSIKENLETQKCLSSSVLCHLEDSNVNQDAIFSLLSEQLNFEEVLNFGISLKSIPVGSNLLVSYYFRYLLIKKLTLDYSDQLQEVLNEFSVKYSDILLEELTKTLLSTESQSKVFLQFVTGLNTDFKTKMFRKFIFTCENYIGTIEILISSQVEYDSLNRLIEIMSNATNNFNSDKSFGKLLMSVIKFLGKNCALLEQPLKHIIGTHRSIWKAKLQKIFEDCLQDSSVLTQSFRY</sequence>
<organism evidence="1 2">
    <name type="scientific">Rhamnusium bicolor</name>
    <dbReference type="NCBI Taxonomy" id="1586634"/>
    <lineage>
        <taxon>Eukaryota</taxon>
        <taxon>Metazoa</taxon>
        <taxon>Ecdysozoa</taxon>
        <taxon>Arthropoda</taxon>
        <taxon>Hexapoda</taxon>
        <taxon>Insecta</taxon>
        <taxon>Pterygota</taxon>
        <taxon>Neoptera</taxon>
        <taxon>Endopterygota</taxon>
        <taxon>Coleoptera</taxon>
        <taxon>Polyphaga</taxon>
        <taxon>Cucujiformia</taxon>
        <taxon>Chrysomeloidea</taxon>
        <taxon>Cerambycidae</taxon>
        <taxon>Lepturinae</taxon>
        <taxon>Rhagiini</taxon>
        <taxon>Rhamnusium</taxon>
    </lineage>
</organism>
<proteinExistence type="predicted"/>
<keyword evidence="2" id="KW-1185">Reference proteome</keyword>
<dbReference type="EMBL" id="JANEYF010005748">
    <property type="protein sequence ID" value="KAJ8926995.1"/>
    <property type="molecule type" value="Genomic_DNA"/>
</dbReference>